<dbReference type="EMBL" id="CP015878">
    <property type="protein sequence ID" value="ANI15827.1"/>
    <property type="molecule type" value="Genomic_DNA"/>
</dbReference>
<dbReference type="Pfam" id="PF13597">
    <property type="entry name" value="NRDD"/>
    <property type="match status" value="1"/>
</dbReference>
<dbReference type="GeneID" id="72999447"/>
<dbReference type="InterPro" id="IPR012833">
    <property type="entry name" value="NrdD"/>
</dbReference>
<dbReference type="EMBL" id="JARJLR010000484">
    <property type="protein sequence ID" value="MDF3845792.1"/>
    <property type="molecule type" value="Genomic_DNA"/>
</dbReference>
<dbReference type="RefSeq" id="WP_009619575.1">
    <property type="nucleotide sequence ID" value="NZ_BDGS01000001.1"/>
</dbReference>
<dbReference type="GO" id="GO:0008998">
    <property type="term" value="F:ribonucleoside-triphosphate reductase (thioredoxin) activity"/>
    <property type="evidence" value="ECO:0007669"/>
    <property type="project" value="InterPro"/>
</dbReference>
<dbReference type="AlphaFoldDB" id="A0A127MS55"/>
<dbReference type="KEGG" id="pcq:PcP3B5_24940"/>
<dbReference type="GO" id="GO:0006260">
    <property type="term" value="P:DNA replication"/>
    <property type="evidence" value="ECO:0007669"/>
    <property type="project" value="InterPro"/>
</dbReference>
<keyword evidence="2" id="KW-0560">Oxidoreductase</keyword>
<protein>
    <submittedName>
        <fullName evidence="2">Anaerobic ribonucleoside-triphosphate reductase</fullName>
        <ecNumber evidence="2">1.1.98.6</ecNumber>
    </submittedName>
    <submittedName>
        <fullName evidence="1">Oxidoreductase</fullName>
    </submittedName>
</protein>
<dbReference type="EC" id="1.1.98.6" evidence="2"/>
<sequence length="48" mass="5830">MKANQLPESQRQRCEVWTRVMGYHRPVSAFNAGKQSEHRERCHFRETR</sequence>
<dbReference type="Proteomes" id="UP000077748">
    <property type="component" value="Chromosome"/>
</dbReference>
<evidence type="ECO:0000313" key="2">
    <source>
        <dbReference type="EMBL" id="MDF3845792.1"/>
    </source>
</evidence>
<evidence type="ECO:0000313" key="3">
    <source>
        <dbReference type="Proteomes" id="UP000077748"/>
    </source>
</evidence>
<accession>A0A127MS55</accession>
<proteinExistence type="predicted"/>
<reference evidence="2" key="2">
    <citation type="submission" date="2023-03" db="EMBL/GenBank/DDBJ databases">
        <title>Draft assemblies of triclosan tolerant bacteria isolated from returned activated sludge.</title>
        <authorList>
            <person name="Van Hamelsveld S."/>
        </authorList>
    </citation>
    <scope>NUCLEOTIDE SEQUENCE</scope>
    <source>
        <strain evidence="2">GW210015_S63</strain>
    </source>
</reference>
<gene>
    <name evidence="2" type="primary">nrdD</name>
    <name evidence="1" type="ORF">A9C11_18460</name>
    <name evidence="2" type="ORF">P3W55_29140</name>
</gene>
<name>A0A127MS55_9PSED</name>
<dbReference type="Proteomes" id="UP001220662">
    <property type="component" value="Unassembled WGS sequence"/>
</dbReference>
<reference evidence="1 3" key="1">
    <citation type="submission" date="2016-05" db="EMBL/GenBank/DDBJ databases">
        <title>Genome Sequence of Pseudomonas citronellolis Strain SJTE-3, an Estrogens and Persistent Organic Pollutants degradation strain.</title>
        <authorList>
            <person name="Liang R."/>
        </authorList>
    </citation>
    <scope>NUCLEOTIDE SEQUENCE [LARGE SCALE GENOMIC DNA]</scope>
    <source>
        <strain evidence="1 3">SJTE-3</strain>
    </source>
</reference>
<evidence type="ECO:0000313" key="1">
    <source>
        <dbReference type="EMBL" id="ANI15827.1"/>
    </source>
</evidence>
<dbReference type="STRING" id="53408.A9C11_18460"/>
<organism evidence="1 3">
    <name type="scientific">Pseudomonas citronellolis</name>
    <dbReference type="NCBI Taxonomy" id="53408"/>
    <lineage>
        <taxon>Bacteria</taxon>
        <taxon>Pseudomonadati</taxon>
        <taxon>Pseudomonadota</taxon>
        <taxon>Gammaproteobacteria</taxon>
        <taxon>Pseudomonadales</taxon>
        <taxon>Pseudomonadaceae</taxon>
        <taxon>Pseudomonas</taxon>
    </lineage>
</organism>